<dbReference type="Pfam" id="PF00498">
    <property type="entry name" value="FHA"/>
    <property type="match status" value="1"/>
</dbReference>
<feature type="compositionally biased region" description="Basic and acidic residues" evidence="12">
    <location>
        <begin position="552"/>
        <end position="561"/>
    </location>
</feature>
<feature type="compositionally biased region" description="Basic and acidic residues" evidence="12">
    <location>
        <begin position="807"/>
        <end position="817"/>
    </location>
</feature>
<feature type="region of interest" description="Disordered" evidence="12">
    <location>
        <begin position="300"/>
        <end position="324"/>
    </location>
</feature>
<evidence type="ECO:0000256" key="2">
    <source>
        <dbReference type="ARBA" id="ARBA00004186"/>
    </source>
</evidence>
<dbReference type="SMART" id="SM00240">
    <property type="entry name" value="FHA"/>
    <property type="match status" value="1"/>
</dbReference>
<dbReference type="InterPro" id="IPR051176">
    <property type="entry name" value="Cent_Immune-Sig_Mod"/>
</dbReference>
<accession>A0A7E6CYA7</accession>
<keyword evidence="7" id="KW-0175">Coiled coil</keyword>
<gene>
    <name evidence="15" type="primary">CEP170</name>
</gene>
<feature type="compositionally biased region" description="Polar residues" evidence="12">
    <location>
        <begin position="642"/>
        <end position="653"/>
    </location>
</feature>
<comment type="function">
    <text evidence="9">Plays a role in microtubule organization. Required for centriole subdistal appendage assembly.</text>
</comment>
<evidence type="ECO:0000256" key="12">
    <source>
        <dbReference type="SAM" id="MobiDB-lite"/>
    </source>
</evidence>
<dbReference type="PANTHER" id="PTHR15715:SF17">
    <property type="entry name" value="CENTROSOMAL PROTEIN OF 170 KDA"/>
    <property type="match status" value="1"/>
</dbReference>
<feature type="compositionally biased region" description="Polar residues" evidence="12">
    <location>
        <begin position="869"/>
        <end position="883"/>
    </location>
</feature>
<evidence type="ECO:0000256" key="11">
    <source>
        <dbReference type="ARBA" id="ARBA00070079"/>
    </source>
</evidence>
<dbReference type="InterPro" id="IPR029300">
    <property type="entry name" value="CEP170_C"/>
</dbReference>
<keyword evidence="4" id="KW-0963">Cytoplasm</keyword>
<feature type="compositionally biased region" description="Low complexity" evidence="12">
    <location>
        <begin position="1022"/>
        <end position="1038"/>
    </location>
</feature>
<feature type="compositionally biased region" description="Polar residues" evidence="12">
    <location>
        <begin position="822"/>
        <end position="846"/>
    </location>
</feature>
<evidence type="ECO:0000313" key="14">
    <source>
        <dbReference type="Proteomes" id="UP000504628"/>
    </source>
</evidence>
<comment type="subcellular location">
    <subcellularLocation>
        <location evidence="1">Cytoplasm</location>
        <location evidence="1">Cytoskeleton</location>
        <location evidence="1">Microtubule organizing center</location>
        <location evidence="1">Centrosome</location>
        <location evidence="1">Centriole</location>
    </subcellularLocation>
    <subcellularLocation>
        <location evidence="2">Cytoplasm</location>
        <location evidence="2">Cytoskeleton</location>
        <location evidence="2">Spindle</location>
    </subcellularLocation>
</comment>
<dbReference type="GeneID" id="114512238"/>
<feature type="region of interest" description="Disordered" evidence="12">
    <location>
        <begin position="153"/>
        <end position="184"/>
    </location>
</feature>
<evidence type="ECO:0000256" key="3">
    <source>
        <dbReference type="ARBA" id="ARBA00010436"/>
    </source>
</evidence>
<dbReference type="FunFam" id="2.60.200.20:FF:000018">
    <property type="entry name" value="Centrosomal protein of 170 kDa"/>
    <property type="match status" value="1"/>
</dbReference>
<dbReference type="InterPro" id="IPR008984">
    <property type="entry name" value="SMAD_FHA_dom_sf"/>
</dbReference>
<dbReference type="SUPFAM" id="SSF49879">
    <property type="entry name" value="SMAD/FHA domain"/>
    <property type="match status" value="1"/>
</dbReference>
<comment type="similarity">
    <text evidence="3">Belongs to the CEP170 family.</text>
</comment>
<feature type="compositionally biased region" description="Low complexity" evidence="12">
    <location>
        <begin position="985"/>
        <end position="1003"/>
    </location>
</feature>
<keyword evidence="14" id="KW-1185">Reference proteome</keyword>
<keyword evidence="6" id="KW-0493">Microtubule</keyword>
<dbReference type="CDD" id="cd22724">
    <property type="entry name" value="FHA_Cep170A"/>
    <property type="match status" value="1"/>
</dbReference>
<feature type="compositionally biased region" description="Polar residues" evidence="12">
    <location>
        <begin position="523"/>
        <end position="538"/>
    </location>
</feature>
<dbReference type="Proteomes" id="UP000504628">
    <property type="component" value="Chromosome 15"/>
</dbReference>
<name>A0A7E6CYA7_9CHIR</name>
<feature type="compositionally biased region" description="Basic and acidic residues" evidence="12">
    <location>
        <begin position="570"/>
        <end position="600"/>
    </location>
</feature>
<evidence type="ECO:0000313" key="15">
    <source>
        <dbReference type="RefSeq" id="XP_035872043.1"/>
    </source>
</evidence>
<dbReference type="Pfam" id="PF15308">
    <property type="entry name" value="CEP170_C"/>
    <property type="match status" value="1"/>
</dbReference>
<dbReference type="GO" id="GO:0005874">
    <property type="term" value="C:microtubule"/>
    <property type="evidence" value="ECO:0007669"/>
    <property type="project" value="UniProtKB-KW"/>
</dbReference>
<comment type="subunit">
    <text evidence="10">Interacts with CCDC68 and CCDC120; leading to recruitment to centrosomes. Interacts with PLK1. Interacts with NIN. Interacts with FHDC1. Interacts with CCDC61. Interacts with TBK1; efficient complex formation may be dependent on the presence of CCDC61.</text>
</comment>
<feature type="region of interest" description="Disordered" evidence="12">
    <location>
        <begin position="1189"/>
        <end position="1211"/>
    </location>
</feature>
<dbReference type="InterPro" id="IPR000253">
    <property type="entry name" value="FHA_dom"/>
</dbReference>
<evidence type="ECO:0000256" key="8">
    <source>
        <dbReference type="ARBA" id="ARBA00023212"/>
    </source>
</evidence>
<evidence type="ECO:0000256" key="7">
    <source>
        <dbReference type="ARBA" id="ARBA00023054"/>
    </source>
</evidence>
<feature type="region of interest" description="Disordered" evidence="12">
    <location>
        <begin position="1385"/>
        <end position="1432"/>
    </location>
</feature>
<feature type="compositionally biased region" description="Polar residues" evidence="12">
    <location>
        <begin position="1108"/>
        <end position="1144"/>
    </location>
</feature>
<keyword evidence="8" id="KW-0206">Cytoskeleton</keyword>
<feature type="region of interest" description="Disordered" evidence="12">
    <location>
        <begin position="522"/>
        <end position="794"/>
    </location>
</feature>
<evidence type="ECO:0000256" key="6">
    <source>
        <dbReference type="ARBA" id="ARBA00022701"/>
    </source>
</evidence>
<proteinExistence type="inferred from homology"/>
<feature type="compositionally biased region" description="Basic and acidic residues" evidence="12">
    <location>
        <begin position="698"/>
        <end position="731"/>
    </location>
</feature>
<organism evidence="14 15">
    <name type="scientific">Phyllostomus discolor</name>
    <name type="common">pale spear-nosed bat</name>
    <dbReference type="NCBI Taxonomy" id="89673"/>
    <lineage>
        <taxon>Eukaryota</taxon>
        <taxon>Metazoa</taxon>
        <taxon>Chordata</taxon>
        <taxon>Craniata</taxon>
        <taxon>Vertebrata</taxon>
        <taxon>Euteleostomi</taxon>
        <taxon>Mammalia</taxon>
        <taxon>Eutheria</taxon>
        <taxon>Laurasiatheria</taxon>
        <taxon>Chiroptera</taxon>
        <taxon>Yangochiroptera</taxon>
        <taxon>Phyllostomidae</taxon>
        <taxon>Phyllostominae</taxon>
        <taxon>Phyllostomus</taxon>
    </lineage>
</organism>
<feature type="compositionally biased region" description="Basic and acidic residues" evidence="12">
    <location>
        <begin position="153"/>
        <end position="165"/>
    </location>
</feature>
<dbReference type="PANTHER" id="PTHR15715">
    <property type="entry name" value="CENTROSOMAL PROTEIN OF 170 KDA"/>
    <property type="match status" value="1"/>
</dbReference>
<dbReference type="GO" id="GO:0005819">
    <property type="term" value="C:spindle"/>
    <property type="evidence" value="ECO:0007669"/>
    <property type="project" value="UniProtKB-SubCell"/>
</dbReference>
<feature type="region of interest" description="Disordered" evidence="12">
    <location>
        <begin position="367"/>
        <end position="418"/>
    </location>
</feature>
<feature type="compositionally biased region" description="Polar residues" evidence="12">
    <location>
        <begin position="1247"/>
        <end position="1264"/>
    </location>
</feature>
<feature type="compositionally biased region" description="Basic and acidic residues" evidence="12">
    <location>
        <begin position="630"/>
        <end position="641"/>
    </location>
</feature>
<evidence type="ECO:0000256" key="10">
    <source>
        <dbReference type="ARBA" id="ARBA00065884"/>
    </source>
</evidence>
<reference evidence="15" key="1">
    <citation type="submission" date="2025-08" db="UniProtKB">
        <authorList>
            <consortium name="RefSeq"/>
        </authorList>
    </citation>
    <scope>IDENTIFICATION</scope>
    <source>
        <tissue evidence="15">Muscle</tissue>
    </source>
</reference>
<feature type="region of interest" description="Disordered" evidence="12">
    <location>
        <begin position="807"/>
        <end position="1079"/>
    </location>
</feature>
<dbReference type="GO" id="GO:0005814">
    <property type="term" value="C:centriole"/>
    <property type="evidence" value="ECO:0007669"/>
    <property type="project" value="UniProtKB-SubCell"/>
</dbReference>
<protein>
    <recommendedName>
        <fullName evidence="11">Centrosomal protein of 170 kDa</fullName>
    </recommendedName>
</protein>
<feature type="compositionally biased region" description="Low complexity" evidence="12">
    <location>
        <begin position="1385"/>
        <end position="1397"/>
    </location>
</feature>
<feature type="domain" description="FHA" evidence="13">
    <location>
        <begin position="23"/>
        <end position="73"/>
    </location>
</feature>
<evidence type="ECO:0000256" key="4">
    <source>
        <dbReference type="ARBA" id="ARBA00022490"/>
    </source>
</evidence>
<dbReference type="CTD" id="9859"/>
<evidence type="ECO:0000256" key="1">
    <source>
        <dbReference type="ARBA" id="ARBA00004114"/>
    </source>
</evidence>
<dbReference type="RefSeq" id="XP_035872043.1">
    <property type="nucleotide sequence ID" value="XM_036016150.1"/>
</dbReference>
<feature type="region of interest" description="Disordered" evidence="12">
    <location>
        <begin position="1108"/>
        <end position="1146"/>
    </location>
</feature>
<dbReference type="PROSITE" id="PS50006">
    <property type="entry name" value="FHA_DOMAIN"/>
    <property type="match status" value="1"/>
</dbReference>
<dbReference type="Gene3D" id="2.60.200.20">
    <property type="match status" value="1"/>
</dbReference>
<evidence type="ECO:0000256" key="5">
    <source>
        <dbReference type="ARBA" id="ARBA00022553"/>
    </source>
</evidence>
<evidence type="ECO:0000256" key="9">
    <source>
        <dbReference type="ARBA" id="ARBA00053332"/>
    </source>
</evidence>
<keyword evidence="5" id="KW-0597">Phosphoprotein</keyword>
<feature type="compositionally biased region" description="Polar residues" evidence="12">
    <location>
        <begin position="1062"/>
        <end position="1079"/>
    </location>
</feature>
<feature type="compositionally biased region" description="Basic and acidic residues" evidence="12">
    <location>
        <begin position="960"/>
        <end position="972"/>
    </location>
</feature>
<feature type="compositionally biased region" description="Low complexity" evidence="12">
    <location>
        <begin position="761"/>
        <end position="774"/>
    </location>
</feature>
<feature type="region of interest" description="Disordered" evidence="12">
    <location>
        <begin position="1243"/>
        <end position="1272"/>
    </location>
</feature>
<sequence length="1458" mass="160283">MSLTSWFLVSSGGTRHRLPREMIFVGRDDCELMLQSRSVDKQHAVINYDASADEHLVKDLGSLNGTFVNDVRIPEQTYITLKLEDKLRFGYDTNLFTVVRGEMRVPEEALKHEKFTIQLQLSQKSSEAELSKSACAKSVDSKVADAAAEVQHKAPEALKAEEKAADTSAMPRGTPLYGQPAWWGDGEVDEKRAFKSNGKPEEKNHEAGTSGCSLDAKQVEEQSAAANEEVLFPFCREPSYFEIPTKEFQQPSQLTESTIHEIPTKDTTSSHTTGAGHASFTIEFDDSTPGKVTIRDHVTKFTSEQRHKSKKSSPGTQDLPGIQTGMMAPENKVADWLAQNNPPQMVWERTEEDSKSIKSDVPVYLKRLKGNKHDDGTQSDSENAGAHRRCSKRATLEEHFRRHHSEQKKLPKGQAPDKHQDQAVVFGLDDNQDYNRPIIHEKHKDLIKDWALSSAAVVVEERRPLCTPGFHNSEEVPPSSGSKRWVSQWASLAANHTRHDQEERIMELSVPVPLENDADINESGISMRSAGSATSLASQGERRRRTLPQLPNEEKSLESARAKVMSQRSEIGEKQDTELQEKETPAQVYQKDKQDTDRAPMKPNRAVNGEPLKTGGDGKVLLHLVSSSPAKEKGEADKETSLVKQTLAKLQQQEPKEQAPWTPKLSSKNAPGQAERSREESFKQESLAPEKIPGHSASKGERVIQSEGKRRKAEDILKGHTSKGGDKKESSKSLVRQGSFTIEKPSPNVPIELIPHINKQTSSTPPSLALASASRIRDRSDSMETDSSMDTTLILKDTEAVMAFLEAKLREDNKTDEGPDTPSYNRDNSISPESDVDTASTISLVTGETERKSTQKRKSFTSLYKDRCSSGSPSKDVAKSSSGAREKIEKKTKSRSTDLGSRADGRKFVQSSGRIRQPSVDLTDDDQTSSVPHSAISDILSSDQETYSCKPHGRTALTSTDEHAHSKLDGSKATKSKASPVAPGSSSKSTTLPRPRPTRTSLLRRARLGEASDSELADADKASVASEVSTTSSTSKPPTGRRNISRIDLLAQPRRTRLGSLSARSDSEATISRGSASSRTAEAIIRSGARLVPSDKFSPRIRANSISRLSDSKVKSMSSAHGSPSALKTTRLQSSGSAMPTSSSFKHRIKEQEDYIRDWTAHREEIARISQDLALIAREINDVAGEIDSVTSSGTAPSTTVSTAATTPGSAIDTREEVGDPHGAMHKLVDRVFDESLNFRKIPPLVNSKTPEGNNCRSGDSRPQPTEPPDHLTITRRRTWSRDEVMGDNLLLSSVFQFSRKIRQSIDKTAGKIRILFKDKDRNWDEIESKLRTESEVPIVKTSSMEISSILQELKRVENQLQVINAMIDPDGTLEALNSMGFPSALLPSPPKQKSSPVNNHGSPGQAPALCPPEARALHPATVSGSAEFENAESEADFSIHFNRFNPDGEEEDLAVPE</sequence>
<evidence type="ECO:0000259" key="13">
    <source>
        <dbReference type="PROSITE" id="PS50006"/>
    </source>
</evidence>